<dbReference type="InterPro" id="IPR028082">
    <property type="entry name" value="Peripla_BP_I"/>
</dbReference>
<dbReference type="GO" id="GO:0031241">
    <property type="term" value="C:periplasmic side of cell outer membrane"/>
    <property type="evidence" value="ECO:0007669"/>
    <property type="project" value="TreeGrafter"/>
</dbReference>
<dbReference type="GO" id="GO:0009252">
    <property type="term" value="P:peptidoglycan biosynthetic process"/>
    <property type="evidence" value="ECO:0007669"/>
    <property type="project" value="UniProtKB-KW"/>
</dbReference>
<keyword evidence="5" id="KW-0564">Palmitate</keyword>
<evidence type="ECO:0000256" key="5">
    <source>
        <dbReference type="ARBA" id="ARBA00023139"/>
    </source>
</evidence>
<keyword evidence="4" id="KW-0472">Membrane</keyword>
<dbReference type="Gene3D" id="1.25.40.650">
    <property type="match status" value="1"/>
</dbReference>
<dbReference type="InterPro" id="IPR011990">
    <property type="entry name" value="TPR-like_helical_dom_sf"/>
</dbReference>
<keyword evidence="3" id="KW-0573">Peptidoglycan synthesis</keyword>
<dbReference type="Gene3D" id="1.25.40.10">
    <property type="entry name" value="Tetratricopeptide repeat domain"/>
    <property type="match status" value="1"/>
</dbReference>
<keyword evidence="6" id="KW-0998">Cell outer membrane</keyword>
<dbReference type="GO" id="GO:0030234">
    <property type="term" value="F:enzyme regulator activity"/>
    <property type="evidence" value="ECO:0007669"/>
    <property type="project" value="TreeGrafter"/>
</dbReference>
<proteinExistence type="predicted"/>
<keyword evidence="7" id="KW-0449">Lipoprotein</keyword>
<dbReference type="Proteomes" id="UP000294325">
    <property type="component" value="Chromosome"/>
</dbReference>
<keyword evidence="1" id="KW-0732">Signal</keyword>
<organism evidence="8 9">
    <name type="scientific">Nitrosococcus wardiae</name>
    <dbReference type="NCBI Taxonomy" id="1814290"/>
    <lineage>
        <taxon>Bacteria</taxon>
        <taxon>Pseudomonadati</taxon>
        <taxon>Pseudomonadota</taxon>
        <taxon>Gammaproteobacteria</taxon>
        <taxon>Chromatiales</taxon>
        <taxon>Chromatiaceae</taxon>
        <taxon>Nitrosococcus</taxon>
    </lineage>
</organism>
<keyword evidence="2" id="KW-0133">Cell shape</keyword>
<evidence type="ECO:0000256" key="6">
    <source>
        <dbReference type="ARBA" id="ARBA00023237"/>
    </source>
</evidence>
<evidence type="ECO:0000256" key="1">
    <source>
        <dbReference type="ARBA" id="ARBA00022729"/>
    </source>
</evidence>
<dbReference type="EMBL" id="CP038033">
    <property type="protein sequence ID" value="QBQ56418.1"/>
    <property type="molecule type" value="Genomic_DNA"/>
</dbReference>
<dbReference type="InterPro" id="IPR007443">
    <property type="entry name" value="LpoA"/>
</dbReference>
<dbReference type="OrthoDB" id="6708821at2"/>
<dbReference type="Pfam" id="PF04348">
    <property type="entry name" value="LppC"/>
    <property type="match status" value="1"/>
</dbReference>
<evidence type="ECO:0000313" key="9">
    <source>
        <dbReference type="Proteomes" id="UP000294325"/>
    </source>
</evidence>
<dbReference type="SUPFAM" id="SSF53822">
    <property type="entry name" value="Periplasmic binding protein-like I"/>
    <property type="match status" value="1"/>
</dbReference>
<dbReference type="Gene3D" id="3.40.50.2300">
    <property type="match status" value="2"/>
</dbReference>
<keyword evidence="9" id="KW-1185">Reference proteome</keyword>
<evidence type="ECO:0000256" key="7">
    <source>
        <dbReference type="ARBA" id="ARBA00023288"/>
    </source>
</evidence>
<dbReference type="CDD" id="cd06339">
    <property type="entry name" value="PBP1_YraM_LppC_lipoprotein-like"/>
    <property type="match status" value="1"/>
</dbReference>
<gene>
    <name evidence="8" type="ORF">E3U44_02100</name>
</gene>
<evidence type="ECO:0000313" key="8">
    <source>
        <dbReference type="EMBL" id="QBQ56418.1"/>
    </source>
</evidence>
<dbReference type="PANTHER" id="PTHR38038:SF1">
    <property type="entry name" value="PENICILLIN-BINDING PROTEIN ACTIVATOR LPOA"/>
    <property type="match status" value="1"/>
</dbReference>
<dbReference type="KEGG" id="nwr:E3U44_02100"/>
<dbReference type="PANTHER" id="PTHR38038">
    <property type="entry name" value="PENICILLIN-BINDING PROTEIN ACTIVATOR LPOA"/>
    <property type="match status" value="1"/>
</dbReference>
<dbReference type="AlphaFoldDB" id="A0A4P7C1F5"/>
<evidence type="ECO:0000256" key="4">
    <source>
        <dbReference type="ARBA" id="ARBA00023136"/>
    </source>
</evidence>
<protein>
    <submittedName>
        <fullName evidence="8">Penicillin-binding protein activator</fullName>
    </submittedName>
</protein>
<accession>A0A4P7C1F5</accession>
<reference evidence="8 9" key="1">
    <citation type="submission" date="2019-03" db="EMBL/GenBank/DDBJ databases">
        <title>The genome sequence of Nitrosococcus wardiae strain D1FHST reveals the archetypal metabolic capacity of ammonia-oxidizing Gammaproteobacteria.</title>
        <authorList>
            <person name="Wang L."/>
            <person name="Lim C.K."/>
            <person name="Hanson T.E."/>
            <person name="Dang H."/>
            <person name="Klotz M.G."/>
        </authorList>
    </citation>
    <scope>NUCLEOTIDE SEQUENCE [LARGE SCALE GENOMIC DNA]</scope>
    <source>
        <strain evidence="8 9">D1FHS</strain>
    </source>
</reference>
<name>A0A4P7C1F5_9GAMM</name>
<sequence length="636" mass="72245">MYFITSMVIFLRSTGHYLPLMGLAIILGLSACALPSKPPPEKLSALAQAEALAAEGRYLAAAAEYIRLAAEAPPPQRQDYQLRAAAALLQGNQWQEAQELLEDIVPQSLEPALKLRYRLLAAQLAIAKRETKRALSLLKGIQALEPSLEQQATIHRLWAEAYELADNPLAAARERVQLEPLLSDAQALQENQRALWRTLMDLSPDTLKRLRKESLSNALRGWLELAQLFQRYQLNPLGLQQALDRWRERYPGHPASLALLQAEMSTLPTAPYQPTTIALLLPIKGRFAASAAAIRDGFFAAYYSDNSDWTPIIRFYGVKVDPKRSVSNAYKVYQQAQAEGADFVVGPLTKQSLAQLAEVGALPLPTLALNYLEKSHNPVESLYQLALSPEDEAQGVAERAWRDGHHNALALIPDTEWGQRVREVFTERWEELGGSLLEVQPYDPEKKDYSFLIQRLLNIDESQSRHRELREWLNRQLTFEPQRRHDADFVFLAAFPRQARLLIPQLQFYRAEDLPVYSSSHIYTGYPDPERDLDLDNVIFSDIPWVLNDSMEDDPSYQSLAAVYPENFERLKRLYALGSDAYRIIPHLNALHQVQDMTFEGATGRLRMDAEQRLRRELNWAQFKKGRPQPTIKPAP</sequence>
<evidence type="ECO:0000256" key="3">
    <source>
        <dbReference type="ARBA" id="ARBA00022984"/>
    </source>
</evidence>
<evidence type="ECO:0000256" key="2">
    <source>
        <dbReference type="ARBA" id="ARBA00022960"/>
    </source>
</evidence>
<dbReference type="GO" id="GO:0008360">
    <property type="term" value="P:regulation of cell shape"/>
    <property type="evidence" value="ECO:0007669"/>
    <property type="project" value="UniProtKB-KW"/>
</dbReference>